<dbReference type="EMBL" id="FOVI01000018">
    <property type="protein sequence ID" value="SFO04937.1"/>
    <property type="molecule type" value="Genomic_DNA"/>
</dbReference>
<dbReference type="Pfam" id="PF04586">
    <property type="entry name" value="Peptidase_S78"/>
    <property type="match status" value="1"/>
</dbReference>
<keyword evidence="2 5" id="KW-0645">Protease</keyword>
<protein>
    <submittedName>
        <fullName evidence="5">Phage prohead protease, HK97 family</fullName>
    </submittedName>
</protein>
<keyword evidence="6" id="KW-1185">Reference proteome</keyword>
<keyword evidence="1" id="KW-1188">Viral release from host cell</keyword>
<evidence type="ECO:0000256" key="2">
    <source>
        <dbReference type="ARBA" id="ARBA00022670"/>
    </source>
</evidence>
<evidence type="ECO:0000256" key="3">
    <source>
        <dbReference type="ARBA" id="ARBA00022801"/>
    </source>
</evidence>
<dbReference type="InterPro" id="IPR054613">
    <property type="entry name" value="Peptidase_S78_dom"/>
</dbReference>
<organism evidence="5 6">
    <name type="scientific">Paenimyroides ummariense</name>
    <dbReference type="NCBI Taxonomy" id="913024"/>
    <lineage>
        <taxon>Bacteria</taxon>
        <taxon>Pseudomonadati</taxon>
        <taxon>Bacteroidota</taxon>
        <taxon>Flavobacteriia</taxon>
        <taxon>Flavobacteriales</taxon>
        <taxon>Flavobacteriaceae</taxon>
        <taxon>Paenimyroides</taxon>
    </lineage>
</organism>
<accession>A0A1I5E0J3</accession>
<reference evidence="6" key="1">
    <citation type="submission" date="2016-10" db="EMBL/GenBank/DDBJ databases">
        <authorList>
            <person name="Varghese N."/>
            <person name="Submissions S."/>
        </authorList>
    </citation>
    <scope>NUCLEOTIDE SEQUENCE [LARGE SCALE GENOMIC DNA]</scope>
    <source>
        <strain evidence="6">DS-12</strain>
    </source>
</reference>
<proteinExistence type="predicted"/>
<keyword evidence="3" id="KW-0378">Hydrolase</keyword>
<dbReference type="GO" id="GO:0006508">
    <property type="term" value="P:proteolysis"/>
    <property type="evidence" value="ECO:0007669"/>
    <property type="project" value="UniProtKB-KW"/>
</dbReference>
<name>A0A1I5E0J3_9FLAO</name>
<dbReference type="AlphaFoldDB" id="A0A1I5E0J3"/>
<gene>
    <name evidence="5" type="ORF">SAMN05421741_11830</name>
</gene>
<feature type="domain" description="Prohead serine protease" evidence="4">
    <location>
        <begin position="68"/>
        <end position="161"/>
    </location>
</feature>
<evidence type="ECO:0000313" key="6">
    <source>
        <dbReference type="Proteomes" id="UP000199036"/>
    </source>
</evidence>
<sequence length="194" mass="22534">MVRDAVIRAITDEQKEKRQAEFVISTEAVDTYDTVFKIDGWDLERYNRSPIVFYNHKSWSDDPDMIIGTSEVRVEGNQLIALLTLEEGNPVADTVWRKIQNGTLRMASIGANPIEWRWGDFDKGENPDVIYFIRQELLEWSIVPVGSNPDALKRSVESLEEIRTSLKKTEENEEKKVSRSVFERQLKINKQKFL</sequence>
<evidence type="ECO:0000259" key="4">
    <source>
        <dbReference type="Pfam" id="PF04586"/>
    </source>
</evidence>
<dbReference type="Proteomes" id="UP000199036">
    <property type="component" value="Unassembled WGS sequence"/>
</dbReference>
<dbReference type="STRING" id="913024.SAMN05421741_11830"/>
<dbReference type="GO" id="GO:0008233">
    <property type="term" value="F:peptidase activity"/>
    <property type="evidence" value="ECO:0007669"/>
    <property type="project" value="UniProtKB-KW"/>
</dbReference>
<evidence type="ECO:0000256" key="1">
    <source>
        <dbReference type="ARBA" id="ARBA00022612"/>
    </source>
</evidence>
<evidence type="ECO:0000313" key="5">
    <source>
        <dbReference type="EMBL" id="SFO04937.1"/>
    </source>
</evidence>